<dbReference type="FunFam" id="3.40.1280.10:FF:000010">
    <property type="entry name" value="probable methyltransferase TARBP1"/>
    <property type="match status" value="1"/>
</dbReference>
<dbReference type="InterPro" id="IPR001537">
    <property type="entry name" value="SpoU_MeTrfase"/>
</dbReference>
<dbReference type="PANTHER" id="PTHR12029">
    <property type="entry name" value="RNA METHYLTRANSFERASE"/>
    <property type="match status" value="1"/>
</dbReference>
<gene>
    <name evidence="15" type="primary">TARBP1</name>
</gene>
<dbReference type="PROSITE" id="PS51624">
    <property type="entry name" value="SAM_MT_TRMH_2"/>
    <property type="match status" value="1"/>
</dbReference>
<protein>
    <recommendedName>
        <fullName evidence="11">tRNA (guanosine(18)-2'-O)-methyltransferase TARBP1</fullName>
        <ecNumber evidence="10">2.1.1.34</ecNumber>
    </recommendedName>
    <alternativeName>
        <fullName evidence="12">TAR RNA-binding protein 1</fullName>
    </alternativeName>
</protein>
<dbReference type="Ensembl" id="ENSCCAT00000056677.1">
    <property type="protein sequence ID" value="ENSCCAP00000038874.1"/>
    <property type="gene ID" value="ENSCCAG00000037278.1"/>
</dbReference>
<sequence>MEGVLAEALLSENRDPRALLGALCRGEASAERVETLRFLLQRLEDEEARGGGGGGALPEAAREVAAGYLVPLLRSLRGRPAGSPDPGLQQRHRRRVLRAAGAALRSCARLARGPELATALAKEALRDLLAGWRAPGAEAAVEVLAAVGPCLRPRDDGPLLERVAGAAVALALGGGGDGDEAGPAEDTAALVAGRLLPVLVQCGGAALRAVWGGLVAPGTPPGSGRVEAKLLVLSALAEKLLPEPGGDRAPGTREPGPDARRCWRFWRTVQAGLGHADALTRKRARYLLQRAVEVSAELGADCTCGPQEGNGPSLFWWSEKKKDELLKFWENYILIMETLEGNQIHVIKPVLPKLNNLFEYAVSEENGCWLFHPSWHMCIYKRMFESENKILTKEGVIHFLELYETKILPFSPEFSEFIIGPLMDALSESSLYSRSSGQPIGSCSPLGLKLQKFLVAYISLLPEEIKSSFLLKFIRKMTSRHWCAVPILFLSKALANVPRYKALGIDGLLALRDVIHCTMITHQILLRGAAQCYLLQTAMNLLDVEKVSLSDVSTFLMSLRQEESLGRGTSLWTELCDWLHVNESYFKPHPLCSSIGLQKTSLNAYVKNLVQEYVKSSAWEVGENCSMPDWFEAKLVSLMVLLAVDVEGMKTQYSGKQRTENVLRIFLDPLLDVLMKFGTNAYMPLLKTDRCLQLLLKLLHTCKLKGPCAQDDEVFTVLQNFVMSTTESISEFILRRLTMNELNSVSDLDRCHLYLRVLNELINLHLKVGWKRGNPIWRVISLLKNASIQHLQEMGSGQEPTLGSQIQRVVSMAALAMVCEAIDQKPELQLDSLHAGPMESFLSSLHLNQMLQKPHAEEQRSYTHPSECSSVLEESSSSQGWGKIVAQYIHDQWVCLSFLLKKYHTLIPTTGSEILEPFLPAVQMPVRTLQSALEALTVLSSDQVLPVFHCMKVLVPKIMYKIIEMSAIKTGVFNTLISYCCQSWIVSTSNVSQGSLSSAKNYSELILEACTFGTVFRRDQRLIQDVQTFIENLGHDCAANTIMENTKREDHYVRICAIKFLCLLDGSNMSHKLFMEDLAIKLLDKDELVSKSKRRYYVNSLQHRVKNRIWQTLLVLFPRLDQNFLNGIIDRIFQAGFINNQASIKYFIEWIIILILHKFPQFLPKFWDCFSYGEENLKTSICTFLAVLSHLDIITQNIPEKKLILKQALIVVLQWCFSHNFSVRLYALIALKKLWTMCKELRVEEFDALTPVIESSLHQVESMHGAGNAKKNWQRIQEHFFFAAFHPLKDYCLETIFYILPRLSGLIEDEWITIDKFTRFSDVPLDAGFQWYLSQTQLSKLKPGDWSQQDIGTNLVEADNQAEWTDVQKKIIPWNNRVPELDLELLFQDRAARLGKSISRLIVVASLIDKPTNLGGLCRTCEVFGASVLVVGSLQCISDKQFQYLSVSAEQWLPLVEVKPPQLIDYLQQKKTEGYTIIGVEQTAKSLDLTQYCFPEKSLLLLGNEREGIPANLIQQLDICVEIPQQGIIRSLNVHVSGALLIWEYTRQQLLSHGDTKP</sequence>
<dbReference type="SUPFAM" id="SSF48371">
    <property type="entry name" value="ARM repeat"/>
    <property type="match status" value="1"/>
</dbReference>
<dbReference type="InterPro" id="IPR029026">
    <property type="entry name" value="tRNA_m1G_MTases_N"/>
</dbReference>
<dbReference type="Pfam" id="PF25050">
    <property type="entry name" value="TARBP1"/>
    <property type="match status" value="1"/>
</dbReference>
<evidence type="ECO:0000256" key="2">
    <source>
        <dbReference type="ARBA" id="ARBA00011407"/>
    </source>
</evidence>
<dbReference type="GeneTree" id="ENSGT00390000003939"/>
<dbReference type="EC" id="2.1.1.34" evidence="10"/>
<dbReference type="CDD" id="cd18091">
    <property type="entry name" value="SpoU-like_TRM3-like"/>
    <property type="match status" value="1"/>
</dbReference>
<evidence type="ECO:0000256" key="5">
    <source>
        <dbReference type="ARBA" id="ARBA00022691"/>
    </source>
</evidence>
<accession>A0A2K5SER4</accession>
<keyword evidence="16" id="KW-1185">Reference proteome</keyword>
<evidence type="ECO:0000256" key="9">
    <source>
        <dbReference type="ARBA" id="ARBA00093361"/>
    </source>
</evidence>
<dbReference type="InterPro" id="IPR016024">
    <property type="entry name" value="ARM-type_fold"/>
</dbReference>
<dbReference type="GO" id="GO:0003723">
    <property type="term" value="F:RNA binding"/>
    <property type="evidence" value="ECO:0007669"/>
    <property type="project" value="UniProtKB-KW"/>
</dbReference>
<dbReference type="Proteomes" id="UP000233040">
    <property type="component" value="Unassembled WGS sequence"/>
</dbReference>
<evidence type="ECO:0000313" key="16">
    <source>
        <dbReference type="Proteomes" id="UP000233040"/>
    </source>
</evidence>
<evidence type="ECO:0000259" key="13">
    <source>
        <dbReference type="Pfam" id="PF00588"/>
    </source>
</evidence>
<proteinExistence type="inferred from homology"/>
<evidence type="ECO:0000256" key="12">
    <source>
        <dbReference type="ARBA" id="ARBA00093656"/>
    </source>
</evidence>
<comment type="function">
    <text evidence="9">S-adenosyl-L-methionine-dependent 2'-O-ribose methyltransferase that catalyzes the formation of 2'-O-methylguanosine at position 18 (Gm18) in a subset of tRNA. Selectively mediates Gm18 methylation of tRNAGln-TTG/CTG and tRNASer-TGA/GCT. Gm18 modification can enhance the stability of modified tRNAs.</text>
</comment>
<keyword evidence="5" id="KW-0949">S-adenosyl-L-methionine</keyword>
<evidence type="ECO:0000256" key="11">
    <source>
        <dbReference type="ARBA" id="ARBA00093636"/>
    </source>
</evidence>
<dbReference type="GO" id="GO:0141100">
    <property type="term" value="F:tRNA (guanine(18)-2'-O)-methyltransferase activity"/>
    <property type="evidence" value="ECO:0007669"/>
    <property type="project" value="UniProtKB-EC"/>
</dbReference>
<dbReference type="SUPFAM" id="SSF75217">
    <property type="entry name" value="alpha/beta knot"/>
    <property type="match status" value="1"/>
</dbReference>
<feature type="domain" description="tRNA/rRNA methyltransferase SpoU type" evidence="13">
    <location>
        <begin position="1401"/>
        <end position="1542"/>
    </location>
</feature>
<dbReference type="PANTHER" id="PTHR12029:SF11">
    <property type="entry name" value="METHYLTRANSFERASE TARBP1-RELATED"/>
    <property type="match status" value="1"/>
</dbReference>
<evidence type="ECO:0000256" key="7">
    <source>
        <dbReference type="ARBA" id="ARBA00022990"/>
    </source>
</evidence>
<evidence type="ECO:0000256" key="3">
    <source>
        <dbReference type="ARBA" id="ARBA00022603"/>
    </source>
</evidence>
<keyword evidence="4" id="KW-0808">Transferase</keyword>
<dbReference type="InterPro" id="IPR056921">
    <property type="entry name" value="TARBP1_dom"/>
</dbReference>
<feature type="domain" description="TARBP1" evidence="14">
    <location>
        <begin position="280"/>
        <end position="363"/>
    </location>
</feature>
<dbReference type="Gene3D" id="3.40.1280.10">
    <property type="match status" value="1"/>
</dbReference>
<dbReference type="GO" id="GO:0030488">
    <property type="term" value="P:tRNA methylation"/>
    <property type="evidence" value="ECO:0007669"/>
    <property type="project" value="InterPro"/>
</dbReference>
<comment type="catalytic activity">
    <reaction evidence="8">
        <text>guanosine(18) in tRNA + S-adenosyl-L-methionine = 2'-O-methylguanosine(18) in tRNA + S-adenosyl-L-homocysteine + H(+)</text>
        <dbReference type="Rhea" id="RHEA:20077"/>
        <dbReference type="Rhea" id="RHEA-COMP:10190"/>
        <dbReference type="Rhea" id="RHEA-COMP:10192"/>
        <dbReference type="ChEBI" id="CHEBI:15378"/>
        <dbReference type="ChEBI" id="CHEBI:57856"/>
        <dbReference type="ChEBI" id="CHEBI:59789"/>
        <dbReference type="ChEBI" id="CHEBI:74269"/>
        <dbReference type="ChEBI" id="CHEBI:74445"/>
        <dbReference type="EC" id="2.1.1.34"/>
    </reaction>
    <physiologicalReaction direction="left-to-right" evidence="8">
        <dbReference type="Rhea" id="RHEA:20078"/>
    </physiologicalReaction>
</comment>
<organism evidence="15 16">
    <name type="scientific">Cebus imitator</name>
    <name type="common">Panamanian white-faced capuchin</name>
    <name type="synonym">Cebus capucinus imitator</name>
    <dbReference type="NCBI Taxonomy" id="2715852"/>
    <lineage>
        <taxon>Eukaryota</taxon>
        <taxon>Metazoa</taxon>
        <taxon>Chordata</taxon>
        <taxon>Craniata</taxon>
        <taxon>Vertebrata</taxon>
        <taxon>Euteleostomi</taxon>
        <taxon>Mammalia</taxon>
        <taxon>Eutheria</taxon>
        <taxon>Euarchontoglires</taxon>
        <taxon>Primates</taxon>
        <taxon>Haplorrhini</taxon>
        <taxon>Platyrrhini</taxon>
        <taxon>Cebidae</taxon>
        <taxon>Cebinae</taxon>
        <taxon>Cebus</taxon>
    </lineage>
</organism>
<reference evidence="15" key="2">
    <citation type="submission" date="2025-09" db="UniProtKB">
        <authorList>
            <consortium name="Ensembl"/>
        </authorList>
    </citation>
    <scope>IDENTIFICATION</scope>
</reference>
<dbReference type="InterPro" id="IPR025806">
    <property type="entry name" value="TARBP1"/>
</dbReference>
<reference evidence="15" key="1">
    <citation type="submission" date="2025-08" db="UniProtKB">
        <authorList>
            <consortium name="Ensembl"/>
        </authorList>
    </citation>
    <scope>IDENTIFICATION</scope>
</reference>
<evidence type="ECO:0000256" key="6">
    <source>
        <dbReference type="ARBA" id="ARBA00022884"/>
    </source>
</evidence>
<keyword evidence="3" id="KW-0489">Methyltransferase</keyword>
<keyword evidence="6" id="KW-0694">RNA-binding</keyword>
<dbReference type="InterPro" id="IPR029028">
    <property type="entry name" value="Alpha/beta_knot_MTases"/>
</dbReference>
<evidence type="ECO:0000259" key="14">
    <source>
        <dbReference type="Pfam" id="PF25050"/>
    </source>
</evidence>
<evidence type="ECO:0000256" key="1">
    <source>
        <dbReference type="ARBA" id="ARBA00007228"/>
    </source>
</evidence>
<keyword evidence="7" id="KW-0007">Acetylation</keyword>
<name>A0A2K5SER4_CEBIM</name>
<dbReference type="InterPro" id="IPR044748">
    <property type="entry name" value="Trm3/TARBP1_C"/>
</dbReference>
<evidence type="ECO:0000256" key="10">
    <source>
        <dbReference type="ARBA" id="ARBA00093594"/>
    </source>
</evidence>
<comment type="similarity">
    <text evidence="1">Belongs to the class IV-like SAM-binding methyltransferase superfamily. RNA methyltransferase TrmH family.</text>
</comment>
<dbReference type="InterPro" id="IPR045330">
    <property type="entry name" value="TRM3/TARBP1"/>
</dbReference>
<evidence type="ECO:0000313" key="15">
    <source>
        <dbReference type="Ensembl" id="ENSCCAP00000038874.1"/>
    </source>
</evidence>
<evidence type="ECO:0000256" key="8">
    <source>
        <dbReference type="ARBA" id="ARBA00093266"/>
    </source>
</evidence>
<dbReference type="Pfam" id="PF00588">
    <property type="entry name" value="SpoU_methylase"/>
    <property type="match status" value="1"/>
</dbReference>
<evidence type="ECO:0000256" key="4">
    <source>
        <dbReference type="ARBA" id="ARBA00022679"/>
    </source>
</evidence>
<comment type="subunit">
    <text evidence="2">Monomer and homodimer.</text>
</comment>